<dbReference type="InParanoid" id="A0A6P8SUD7"/>
<dbReference type="OrthoDB" id="2019572at2759"/>
<sequence length="473" mass="54154">MQSGFSRSNGSGETVYIGDIKRFSKTKHGAKKVSEQETMTQLDAAKSGFILCLGICIFICTFIYINSSAPKESTAQPFLPNLLECGFYPDELCSALFRGVTAAPIIGNFCQQAIPQRATQVSNLLQNPGNCSRMVKELHFITKALSEEEASFSLAYIVTIHKELEMFVKLLRAIYAPQNVYCIHIDEKSSKTYKNAVQSLVNCFDNVFIASKRENVVYAGFSRLQADINCMKDLLRSKIQWNYIINLCGQDYPIKTNQEIIRYLKSKWNGKNVTPGIIQPAHIKHRTRVSYKEFVNVGVSYVYPTSNVKDGPPHNLTIYFGTAYYVLTRKFAEFALTDERAKDLLQWSKDTYSPDEHYWVTLNRLKDAPGATPDAQWEGNVRAIKWRDQAGNSHRGCKGHYIRDVCVYGLGDLQWIIESPHLFANKFEFSKYPLVMECLERRFRLKVLQQAEVPLEAHWHFQLDNYFNMKLNV</sequence>
<comment type="subcellular location">
    <subcellularLocation>
        <location evidence="1">Golgi apparatus membrane</location>
        <topology evidence="1">Single-pass type II membrane protein</topology>
    </subcellularLocation>
</comment>
<comment type="similarity">
    <text evidence="10">Belongs to the glycosyltransferase 14 family.</text>
</comment>
<protein>
    <submittedName>
        <fullName evidence="13">Beta-1,3-galactosyl-O-glycosyl-glycoprotein beta-1,6-N-acetylglucosaminyltransferase 7-like isoform X1</fullName>
    </submittedName>
</protein>
<keyword evidence="4" id="KW-0808">Transferase</keyword>
<keyword evidence="12" id="KW-1185">Reference proteome</keyword>
<evidence type="ECO:0000256" key="8">
    <source>
        <dbReference type="ARBA" id="ARBA00023136"/>
    </source>
</evidence>
<gene>
    <name evidence="13" type="primary">LOC117369329</name>
</gene>
<evidence type="ECO:0000313" key="12">
    <source>
        <dbReference type="Proteomes" id="UP000515159"/>
    </source>
</evidence>
<feature type="transmembrane region" description="Helical" evidence="11">
    <location>
        <begin position="48"/>
        <end position="65"/>
    </location>
</feature>
<dbReference type="GO" id="GO:0000139">
    <property type="term" value="C:Golgi membrane"/>
    <property type="evidence" value="ECO:0007669"/>
    <property type="project" value="UniProtKB-SubCell"/>
</dbReference>
<dbReference type="PANTHER" id="PTHR19297">
    <property type="entry name" value="GLYCOSYLTRANSFERASE 14 FAMILY MEMBER"/>
    <property type="match status" value="1"/>
</dbReference>
<evidence type="ECO:0000256" key="3">
    <source>
        <dbReference type="ARBA" id="ARBA00022676"/>
    </source>
</evidence>
<dbReference type="GeneID" id="117369329"/>
<organism evidence="12 13">
    <name type="scientific">Geotrypetes seraphini</name>
    <name type="common">Gaboon caecilian</name>
    <name type="synonym">Caecilia seraphini</name>
    <dbReference type="NCBI Taxonomy" id="260995"/>
    <lineage>
        <taxon>Eukaryota</taxon>
        <taxon>Metazoa</taxon>
        <taxon>Chordata</taxon>
        <taxon>Craniata</taxon>
        <taxon>Vertebrata</taxon>
        <taxon>Euteleostomi</taxon>
        <taxon>Amphibia</taxon>
        <taxon>Gymnophiona</taxon>
        <taxon>Geotrypetes</taxon>
    </lineage>
</organism>
<evidence type="ECO:0000256" key="1">
    <source>
        <dbReference type="ARBA" id="ARBA00004323"/>
    </source>
</evidence>
<dbReference type="KEGG" id="gsh:117369329"/>
<evidence type="ECO:0000256" key="11">
    <source>
        <dbReference type="SAM" id="Phobius"/>
    </source>
</evidence>
<comment type="pathway">
    <text evidence="2">Protein modification; protein glycosylation.</text>
</comment>
<dbReference type="Pfam" id="PF02485">
    <property type="entry name" value="Branch"/>
    <property type="match status" value="1"/>
</dbReference>
<keyword evidence="9" id="KW-0325">Glycoprotein</keyword>
<dbReference type="AlphaFoldDB" id="A0A6P8SUD7"/>
<evidence type="ECO:0000256" key="10">
    <source>
        <dbReference type="ARBA" id="ARBA00038150"/>
    </source>
</evidence>
<keyword evidence="8 11" id="KW-0472">Membrane</keyword>
<evidence type="ECO:0000256" key="4">
    <source>
        <dbReference type="ARBA" id="ARBA00022679"/>
    </source>
</evidence>
<name>A0A6P8SUD7_GEOSA</name>
<accession>A0A6P8SUD7</accession>
<evidence type="ECO:0000256" key="5">
    <source>
        <dbReference type="ARBA" id="ARBA00022692"/>
    </source>
</evidence>
<evidence type="ECO:0000256" key="6">
    <source>
        <dbReference type="ARBA" id="ARBA00022968"/>
    </source>
</evidence>
<evidence type="ECO:0000256" key="7">
    <source>
        <dbReference type="ARBA" id="ARBA00022989"/>
    </source>
</evidence>
<evidence type="ECO:0000256" key="9">
    <source>
        <dbReference type="ARBA" id="ARBA00023180"/>
    </source>
</evidence>
<reference evidence="13" key="1">
    <citation type="submission" date="2025-08" db="UniProtKB">
        <authorList>
            <consortium name="RefSeq"/>
        </authorList>
    </citation>
    <scope>IDENTIFICATION</scope>
</reference>
<keyword evidence="6" id="KW-0735">Signal-anchor</keyword>
<dbReference type="RefSeq" id="XP_033819658.1">
    <property type="nucleotide sequence ID" value="XM_033963767.1"/>
</dbReference>
<dbReference type="Proteomes" id="UP000515159">
    <property type="component" value="Chromosome 11"/>
</dbReference>
<dbReference type="GO" id="GO:0008375">
    <property type="term" value="F:acetylglucosaminyltransferase activity"/>
    <property type="evidence" value="ECO:0007669"/>
    <property type="project" value="TreeGrafter"/>
</dbReference>
<dbReference type="InterPro" id="IPR003406">
    <property type="entry name" value="Glyco_trans_14"/>
</dbReference>
<proteinExistence type="inferred from homology"/>
<evidence type="ECO:0000256" key="2">
    <source>
        <dbReference type="ARBA" id="ARBA00004922"/>
    </source>
</evidence>
<keyword evidence="5 11" id="KW-0812">Transmembrane</keyword>
<dbReference type="PANTHER" id="PTHR19297:SF178">
    <property type="entry name" value="BETA-1,3-GALACTOSYL-O-GLYCOSYL-GLYCOPROTEIN BETA-1,6-N-ACETYLGLUCOSAMINYLTRANSFERASE 7"/>
    <property type="match status" value="1"/>
</dbReference>
<keyword evidence="7 11" id="KW-1133">Transmembrane helix</keyword>
<keyword evidence="3" id="KW-0328">Glycosyltransferase</keyword>
<evidence type="ECO:0000313" key="13">
    <source>
        <dbReference type="RefSeq" id="XP_033819658.1"/>
    </source>
</evidence>